<evidence type="ECO:0000313" key="3">
    <source>
        <dbReference type="Proteomes" id="UP000233469"/>
    </source>
</evidence>
<evidence type="ECO:0000256" key="1">
    <source>
        <dbReference type="SAM" id="Phobius"/>
    </source>
</evidence>
<dbReference type="EMBL" id="LLXL01001715">
    <property type="protein sequence ID" value="PKK63165.1"/>
    <property type="molecule type" value="Genomic_DNA"/>
</dbReference>
<proteinExistence type="predicted"/>
<name>A0A2N1MNG3_9GLOM</name>
<keyword evidence="1" id="KW-1133">Transmembrane helix</keyword>
<keyword evidence="1" id="KW-0812">Transmembrane</keyword>
<reference evidence="2 3" key="2">
    <citation type="submission" date="2017-10" db="EMBL/GenBank/DDBJ databases">
        <title>Extensive intraspecific genome diversity in a model arbuscular mycorrhizal fungus.</title>
        <authorList>
            <person name="Chen E.C.H."/>
            <person name="Morin E."/>
            <person name="Baudet D."/>
            <person name="Noel J."/>
            <person name="Ndikumana S."/>
            <person name="Charron P."/>
            <person name="St-Onge C."/>
            <person name="Giorgi J."/>
            <person name="Grigoriev I.V."/>
            <person name="Roux C."/>
            <person name="Martin F.M."/>
            <person name="Corradi N."/>
        </authorList>
    </citation>
    <scope>NUCLEOTIDE SEQUENCE [LARGE SCALE GENOMIC DNA]</scope>
    <source>
        <strain evidence="2 3">C2</strain>
    </source>
</reference>
<comment type="caution">
    <text evidence="2">The sequence shown here is derived from an EMBL/GenBank/DDBJ whole genome shotgun (WGS) entry which is preliminary data.</text>
</comment>
<reference evidence="2 3" key="1">
    <citation type="submission" date="2016-04" db="EMBL/GenBank/DDBJ databases">
        <title>Genome analyses suggest a sexual origin of heterokaryosis in a supposedly ancient asexual fungus.</title>
        <authorList>
            <person name="Ropars J."/>
            <person name="Sedzielewska K."/>
            <person name="Noel J."/>
            <person name="Charron P."/>
            <person name="Farinelli L."/>
            <person name="Marton T."/>
            <person name="Kruger M."/>
            <person name="Pelin A."/>
            <person name="Brachmann A."/>
            <person name="Corradi N."/>
        </authorList>
    </citation>
    <scope>NUCLEOTIDE SEQUENCE [LARGE SCALE GENOMIC DNA]</scope>
    <source>
        <strain evidence="2 3">C2</strain>
    </source>
</reference>
<protein>
    <submittedName>
        <fullName evidence="2">Uncharacterized protein</fullName>
    </submittedName>
</protein>
<gene>
    <name evidence="2" type="ORF">RhiirC2_758618</name>
</gene>
<dbReference type="AlphaFoldDB" id="A0A2N1MNG3"/>
<organism evidence="2 3">
    <name type="scientific">Rhizophagus irregularis</name>
    <dbReference type="NCBI Taxonomy" id="588596"/>
    <lineage>
        <taxon>Eukaryota</taxon>
        <taxon>Fungi</taxon>
        <taxon>Fungi incertae sedis</taxon>
        <taxon>Mucoromycota</taxon>
        <taxon>Glomeromycotina</taxon>
        <taxon>Glomeromycetes</taxon>
        <taxon>Glomerales</taxon>
        <taxon>Glomeraceae</taxon>
        <taxon>Rhizophagus</taxon>
    </lineage>
</organism>
<sequence>MGSFLFRERVRDCITFDEIEQTREYMWLSKLFRVRTKYINLYNFITAVFLIYSPGFSSWHNLLI</sequence>
<dbReference type="Proteomes" id="UP000233469">
    <property type="component" value="Unassembled WGS sequence"/>
</dbReference>
<feature type="transmembrane region" description="Helical" evidence="1">
    <location>
        <begin position="39"/>
        <end position="59"/>
    </location>
</feature>
<evidence type="ECO:0000313" key="2">
    <source>
        <dbReference type="EMBL" id="PKK63165.1"/>
    </source>
</evidence>
<keyword evidence="1" id="KW-0472">Membrane</keyword>
<accession>A0A2N1MNG3</accession>